<dbReference type="FunFam" id="3.80.10.10:FF:000770">
    <property type="entry name" value="Uncharacterized protein"/>
    <property type="match status" value="1"/>
</dbReference>
<feature type="compositionally biased region" description="Low complexity" evidence="5">
    <location>
        <begin position="388"/>
        <end position="408"/>
    </location>
</feature>
<dbReference type="PROSITE" id="PS51450">
    <property type="entry name" value="LRR"/>
    <property type="match status" value="1"/>
</dbReference>
<dbReference type="Pfam" id="PF13855">
    <property type="entry name" value="LRR_8"/>
    <property type="match status" value="2"/>
</dbReference>
<evidence type="ECO:0000256" key="4">
    <source>
        <dbReference type="ARBA" id="ARBA00023180"/>
    </source>
</evidence>
<dbReference type="Proteomes" id="UP000335636">
    <property type="component" value="Unassembled WGS sequence"/>
</dbReference>
<keyword evidence="2 6" id="KW-0732">Signal</keyword>
<feature type="compositionally biased region" description="Basic and acidic residues" evidence="5">
    <location>
        <begin position="472"/>
        <end position="491"/>
    </location>
</feature>
<proteinExistence type="predicted"/>
<evidence type="ECO:0000256" key="3">
    <source>
        <dbReference type="ARBA" id="ARBA00022737"/>
    </source>
</evidence>
<dbReference type="GO" id="GO:0005615">
    <property type="term" value="C:extracellular space"/>
    <property type="evidence" value="ECO:0007669"/>
    <property type="project" value="TreeGrafter"/>
</dbReference>
<feature type="signal peptide" evidence="6">
    <location>
        <begin position="1"/>
        <end position="29"/>
    </location>
</feature>
<dbReference type="SUPFAM" id="SSF52058">
    <property type="entry name" value="L domain-like"/>
    <property type="match status" value="1"/>
</dbReference>
<dbReference type="SMART" id="SM00369">
    <property type="entry name" value="LRR_TYP"/>
    <property type="match status" value="8"/>
</dbReference>
<dbReference type="PANTHER" id="PTHR24373:SF156">
    <property type="entry name" value="LEUCINE-RICH REPEAT AND IMMUNOGLOBULIN-LIKE DOMAIN-CONTAINING NOGO RECEPTOR-INTERACTING PROTEIN 4"/>
    <property type="match status" value="1"/>
</dbReference>
<comment type="caution">
    <text evidence="8">The sequence shown here is derived from an EMBL/GenBank/DDBJ whole genome shotgun (WGS) entry which is preliminary data.</text>
</comment>
<feature type="domain" description="LRRNT" evidence="7">
    <location>
        <begin position="30"/>
        <end position="64"/>
    </location>
</feature>
<dbReference type="AlphaFoldDB" id="A0A5E4APE6"/>
<dbReference type="PRINTS" id="PR00019">
    <property type="entry name" value="LEURICHRPT"/>
</dbReference>
<dbReference type="InterPro" id="IPR050328">
    <property type="entry name" value="Dev_Immune_Receptor"/>
</dbReference>
<dbReference type="InterPro" id="IPR003591">
    <property type="entry name" value="Leu-rich_rpt_typical-subtyp"/>
</dbReference>
<evidence type="ECO:0000256" key="2">
    <source>
        <dbReference type="ARBA" id="ARBA00022729"/>
    </source>
</evidence>
<accession>A0A5E4APE6</accession>
<keyword evidence="4" id="KW-0325">Glycoprotein</keyword>
<evidence type="ECO:0000313" key="8">
    <source>
        <dbReference type="EMBL" id="VTJ59218.1"/>
    </source>
</evidence>
<gene>
    <name evidence="8" type="ORF">MONAX_5E029098</name>
</gene>
<evidence type="ECO:0000256" key="5">
    <source>
        <dbReference type="SAM" id="MobiDB-lite"/>
    </source>
</evidence>
<dbReference type="SMART" id="SM00013">
    <property type="entry name" value="LRRNT"/>
    <property type="match status" value="1"/>
</dbReference>
<feature type="region of interest" description="Disordered" evidence="5">
    <location>
        <begin position="425"/>
        <end position="447"/>
    </location>
</feature>
<dbReference type="PANTHER" id="PTHR24373">
    <property type="entry name" value="SLIT RELATED LEUCINE-RICH REPEAT NEURONAL PROTEIN"/>
    <property type="match status" value="1"/>
</dbReference>
<keyword evidence="1" id="KW-0433">Leucine-rich repeat</keyword>
<reference evidence="8" key="1">
    <citation type="submission" date="2019-04" db="EMBL/GenBank/DDBJ databases">
        <authorList>
            <person name="Alioto T."/>
            <person name="Alioto T."/>
        </authorList>
    </citation>
    <scope>NUCLEOTIDE SEQUENCE [LARGE SCALE GENOMIC DNA]</scope>
</reference>
<dbReference type="EMBL" id="CABDUW010000119">
    <property type="protein sequence ID" value="VTJ59218.1"/>
    <property type="molecule type" value="Genomic_DNA"/>
</dbReference>
<dbReference type="InterPro" id="IPR001611">
    <property type="entry name" value="Leu-rich_rpt"/>
</dbReference>
<dbReference type="InterPro" id="IPR000372">
    <property type="entry name" value="LRRNT"/>
</dbReference>
<sequence length="533" mass="55688">MNAATAPQQAWPPWHPLLFLLLLPGGSSGSCPALCDCTSQPRAVLCAHRRLEAVPGGLPLDTELLDLSGNHLWGLQRGMLSRLGLLQELDLSHNQLSALEPGAFHGLQSLLTLRLQGNRLRIVGPGVFSGLSALTLLDLRLNQIVLFLDGAFGELGSLQQLEVGDNHLVFVAPGAFAGLAKLSTLTLERCNLSMVPGLALARLPALVVLRLRELDIERLPAGALRGLGQLKELEIHHWPSLEALDPGSLTGLNLSSLAITRCNLSSVPFQALHHLSFLRVLDLSQNPISAIPARRLSPLALTGHCDSSGAAAVPATGRACRGEPRAGAGGAERTERAQRPRQQQGPTVLNGPGGPTTAGIHSCKANCRGQQPTHSRPPGTSPGGPAEPGGARPAAAAPAGPSPSQGALGPLSAAAAVGAASGHALAEGQKRGSSISVTKRLPPPTEPISHVFKFKKKKKCLPRLLSSSHLWGTERGKKPPEKKVVQSRRNEAGSPAASGCAVAPTLPKTPSWEHRDAGKAFDALTPGSQPPER</sequence>
<dbReference type="GO" id="GO:0031012">
    <property type="term" value="C:extracellular matrix"/>
    <property type="evidence" value="ECO:0007669"/>
    <property type="project" value="TreeGrafter"/>
</dbReference>
<evidence type="ECO:0000259" key="7">
    <source>
        <dbReference type="SMART" id="SM00013"/>
    </source>
</evidence>
<feature type="region of interest" description="Disordered" evidence="5">
    <location>
        <begin position="471"/>
        <end position="533"/>
    </location>
</feature>
<dbReference type="InterPro" id="IPR032675">
    <property type="entry name" value="LRR_dom_sf"/>
</dbReference>
<organism evidence="8 9">
    <name type="scientific">Marmota monax</name>
    <name type="common">Woodchuck</name>
    <dbReference type="NCBI Taxonomy" id="9995"/>
    <lineage>
        <taxon>Eukaryota</taxon>
        <taxon>Metazoa</taxon>
        <taxon>Chordata</taxon>
        <taxon>Craniata</taxon>
        <taxon>Vertebrata</taxon>
        <taxon>Euteleostomi</taxon>
        <taxon>Mammalia</taxon>
        <taxon>Eutheria</taxon>
        <taxon>Euarchontoglires</taxon>
        <taxon>Glires</taxon>
        <taxon>Rodentia</taxon>
        <taxon>Sciuromorpha</taxon>
        <taxon>Sciuridae</taxon>
        <taxon>Xerinae</taxon>
        <taxon>Marmotini</taxon>
        <taxon>Marmota</taxon>
    </lineage>
</organism>
<protein>
    <recommendedName>
        <fullName evidence="7">LRRNT domain-containing protein</fullName>
    </recommendedName>
</protein>
<name>A0A5E4APE6_MARMO</name>
<keyword evidence="3" id="KW-0677">Repeat</keyword>
<evidence type="ECO:0000313" key="9">
    <source>
        <dbReference type="Proteomes" id="UP000335636"/>
    </source>
</evidence>
<dbReference type="Gene3D" id="3.80.10.10">
    <property type="entry name" value="Ribonuclease Inhibitor"/>
    <property type="match status" value="1"/>
</dbReference>
<feature type="region of interest" description="Disordered" evidence="5">
    <location>
        <begin position="308"/>
        <end position="408"/>
    </location>
</feature>
<keyword evidence="9" id="KW-1185">Reference proteome</keyword>
<feature type="chain" id="PRO_5022698604" description="LRRNT domain-containing protein" evidence="6">
    <location>
        <begin position="30"/>
        <end position="533"/>
    </location>
</feature>
<evidence type="ECO:0000256" key="1">
    <source>
        <dbReference type="ARBA" id="ARBA00022614"/>
    </source>
</evidence>
<evidence type="ECO:0000256" key="6">
    <source>
        <dbReference type="SAM" id="SignalP"/>
    </source>
</evidence>